<dbReference type="PROSITE" id="PS51257">
    <property type="entry name" value="PROKAR_LIPOPROTEIN"/>
    <property type="match status" value="1"/>
</dbReference>
<feature type="transmembrane region" description="Helical" evidence="7">
    <location>
        <begin position="136"/>
        <end position="160"/>
    </location>
</feature>
<keyword evidence="10" id="KW-1185">Reference proteome</keyword>
<gene>
    <name evidence="9" type="ORF">E5161_20415</name>
</gene>
<dbReference type="PANTHER" id="PTHR43744">
    <property type="entry name" value="ABC TRANSPORTER PERMEASE PROTEIN MG189-RELATED-RELATED"/>
    <property type="match status" value="1"/>
</dbReference>
<evidence type="ECO:0000256" key="4">
    <source>
        <dbReference type="ARBA" id="ARBA00022692"/>
    </source>
</evidence>
<organism evidence="9 10">
    <name type="scientific">Cohnella pontilimi</name>
    <dbReference type="NCBI Taxonomy" id="2564100"/>
    <lineage>
        <taxon>Bacteria</taxon>
        <taxon>Bacillati</taxon>
        <taxon>Bacillota</taxon>
        <taxon>Bacilli</taxon>
        <taxon>Bacillales</taxon>
        <taxon>Paenibacillaceae</taxon>
        <taxon>Cohnella</taxon>
    </lineage>
</organism>
<proteinExistence type="inferred from homology"/>
<evidence type="ECO:0000256" key="1">
    <source>
        <dbReference type="ARBA" id="ARBA00004651"/>
    </source>
</evidence>
<comment type="subcellular location">
    <subcellularLocation>
        <location evidence="1 7">Cell membrane</location>
        <topology evidence="1 7">Multi-pass membrane protein</topology>
    </subcellularLocation>
</comment>
<dbReference type="CDD" id="cd06261">
    <property type="entry name" value="TM_PBP2"/>
    <property type="match status" value="1"/>
</dbReference>
<comment type="caution">
    <text evidence="9">The sequence shown here is derived from an EMBL/GenBank/DDBJ whole genome shotgun (WGS) entry which is preliminary data.</text>
</comment>
<keyword evidence="2 7" id="KW-0813">Transport</keyword>
<dbReference type="InterPro" id="IPR000515">
    <property type="entry name" value="MetI-like"/>
</dbReference>
<dbReference type="EMBL" id="SUPK01000015">
    <property type="protein sequence ID" value="TJY38270.1"/>
    <property type="molecule type" value="Genomic_DNA"/>
</dbReference>
<feature type="transmembrane region" description="Helical" evidence="7">
    <location>
        <begin position="108"/>
        <end position="130"/>
    </location>
</feature>
<protein>
    <submittedName>
        <fullName evidence="9">Carbohydrate ABC transporter permease</fullName>
    </submittedName>
</protein>
<reference evidence="9 10" key="1">
    <citation type="submission" date="2019-04" db="EMBL/GenBank/DDBJ databases">
        <title>Cohnella sp. nov., isolated from soil.</title>
        <authorList>
            <person name="Kim W."/>
        </authorList>
    </citation>
    <scope>NUCLEOTIDE SEQUENCE [LARGE SCALE GENOMIC DNA]</scope>
    <source>
        <strain evidence="9 10">CAU 1483</strain>
    </source>
</reference>
<keyword evidence="6 7" id="KW-0472">Membrane</keyword>
<dbReference type="OrthoDB" id="9771544at2"/>
<feature type="transmembrane region" description="Helical" evidence="7">
    <location>
        <begin position="181"/>
        <end position="206"/>
    </location>
</feature>
<comment type="similarity">
    <text evidence="7">Belongs to the binding-protein-dependent transport system permease family.</text>
</comment>
<name>A0A4U0F1X0_9BACL</name>
<feature type="transmembrane region" description="Helical" evidence="7">
    <location>
        <begin position="12"/>
        <end position="33"/>
    </location>
</feature>
<evidence type="ECO:0000256" key="3">
    <source>
        <dbReference type="ARBA" id="ARBA00022475"/>
    </source>
</evidence>
<evidence type="ECO:0000256" key="6">
    <source>
        <dbReference type="ARBA" id="ARBA00023136"/>
    </source>
</evidence>
<dbReference type="Proteomes" id="UP000309673">
    <property type="component" value="Unassembled WGS sequence"/>
</dbReference>
<evidence type="ECO:0000256" key="7">
    <source>
        <dbReference type="RuleBase" id="RU363032"/>
    </source>
</evidence>
<keyword evidence="3" id="KW-1003">Cell membrane</keyword>
<evidence type="ECO:0000256" key="5">
    <source>
        <dbReference type="ARBA" id="ARBA00022989"/>
    </source>
</evidence>
<feature type="transmembrane region" description="Helical" evidence="7">
    <location>
        <begin position="75"/>
        <end position="96"/>
    </location>
</feature>
<dbReference type="GO" id="GO:0005886">
    <property type="term" value="C:plasma membrane"/>
    <property type="evidence" value="ECO:0007669"/>
    <property type="project" value="UniProtKB-SubCell"/>
</dbReference>
<dbReference type="PANTHER" id="PTHR43744:SF12">
    <property type="entry name" value="ABC TRANSPORTER PERMEASE PROTEIN MG189-RELATED"/>
    <property type="match status" value="1"/>
</dbReference>
<dbReference type="InterPro" id="IPR035906">
    <property type="entry name" value="MetI-like_sf"/>
</dbReference>
<evidence type="ECO:0000313" key="9">
    <source>
        <dbReference type="EMBL" id="TJY38270.1"/>
    </source>
</evidence>
<dbReference type="SUPFAM" id="SSF161098">
    <property type="entry name" value="MetI-like"/>
    <property type="match status" value="1"/>
</dbReference>
<dbReference type="AlphaFoldDB" id="A0A4U0F1X0"/>
<evidence type="ECO:0000313" key="10">
    <source>
        <dbReference type="Proteomes" id="UP000309673"/>
    </source>
</evidence>
<dbReference type="PROSITE" id="PS50928">
    <property type="entry name" value="ABC_TM1"/>
    <property type="match status" value="1"/>
</dbReference>
<evidence type="ECO:0000256" key="2">
    <source>
        <dbReference type="ARBA" id="ARBA00022448"/>
    </source>
</evidence>
<feature type="domain" description="ABC transmembrane type-1" evidence="8">
    <location>
        <begin position="71"/>
        <end position="260"/>
    </location>
</feature>
<accession>A0A4U0F1X0</accession>
<keyword evidence="4 7" id="KW-0812">Transmembrane</keyword>
<sequence>MRMRKKDIPYAILFLVLLAGGCFMLVPFVWMILSSFKSNLEIISSTSIWPQAPSAEGYVTVVRDAPFMRWLMNSLVTSTAITLGTLFTSALAGYIFAKFHFRGKQTIFVVLLGTMMIPFQVVMIPTYLIISKLGLLNSLLALVVPGLVSAFGVFLARQAVESIPYEMIESARMDGSGEFRTFWQIVLPQITSMLSALGIFTFMAAWNNYLWPLIVLNDNEKMTVPLALVFFNSKNTVNYNVSMSAGVLIMIPVFIVFLLFQRHFIKGLTMTGMK</sequence>
<dbReference type="GO" id="GO:0055085">
    <property type="term" value="P:transmembrane transport"/>
    <property type="evidence" value="ECO:0007669"/>
    <property type="project" value="InterPro"/>
</dbReference>
<evidence type="ECO:0000259" key="8">
    <source>
        <dbReference type="PROSITE" id="PS50928"/>
    </source>
</evidence>
<keyword evidence="5 7" id="KW-1133">Transmembrane helix</keyword>
<dbReference type="Gene3D" id="1.10.3720.10">
    <property type="entry name" value="MetI-like"/>
    <property type="match status" value="1"/>
</dbReference>
<dbReference type="Pfam" id="PF00528">
    <property type="entry name" value="BPD_transp_1"/>
    <property type="match status" value="1"/>
</dbReference>
<feature type="transmembrane region" description="Helical" evidence="7">
    <location>
        <begin position="241"/>
        <end position="260"/>
    </location>
</feature>